<proteinExistence type="predicted"/>
<keyword evidence="2" id="KW-1185">Reference proteome</keyword>
<evidence type="ECO:0000313" key="1">
    <source>
        <dbReference type="EMBL" id="KAJ9544732.1"/>
    </source>
</evidence>
<organism evidence="1 2">
    <name type="scientific">Centaurea solstitialis</name>
    <name type="common">yellow star-thistle</name>
    <dbReference type="NCBI Taxonomy" id="347529"/>
    <lineage>
        <taxon>Eukaryota</taxon>
        <taxon>Viridiplantae</taxon>
        <taxon>Streptophyta</taxon>
        <taxon>Embryophyta</taxon>
        <taxon>Tracheophyta</taxon>
        <taxon>Spermatophyta</taxon>
        <taxon>Magnoliopsida</taxon>
        <taxon>eudicotyledons</taxon>
        <taxon>Gunneridae</taxon>
        <taxon>Pentapetalae</taxon>
        <taxon>asterids</taxon>
        <taxon>campanulids</taxon>
        <taxon>Asterales</taxon>
        <taxon>Asteraceae</taxon>
        <taxon>Carduoideae</taxon>
        <taxon>Cardueae</taxon>
        <taxon>Centaureinae</taxon>
        <taxon>Centaurea</taxon>
    </lineage>
</organism>
<reference evidence="1" key="1">
    <citation type="submission" date="2023-03" db="EMBL/GenBank/DDBJ databases">
        <title>Chromosome-scale reference genome and RAD-based genetic map of yellow starthistle (Centaurea solstitialis) reveal putative structural variation and QTLs associated with invader traits.</title>
        <authorList>
            <person name="Reatini B."/>
            <person name="Cang F.A."/>
            <person name="Jiang Q."/>
            <person name="Mckibben M.T.W."/>
            <person name="Barker M.S."/>
            <person name="Rieseberg L.H."/>
            <person name="Dlugosch K.M."/>
        </authorList>
    </citation>
    <scope>NUCLEOTIDE SEQUENCE</scope>
    <source>
        <strain evidence="1">CAN-66</strain>
        <tissue evidence="1">Leaf</tissue>
    </source>
</reference>
<dbReference type="InterPro" id="IPR043502">
    <property type="entry name" value="DNA/RNA_pol_sf"/>
</dbReference>
<dbReference type="EMBL" id="JARYMX010000006">
    <property type="protein sequence ID" value="KAJ9544732.1"/>
    <property type="molecule type" value="Genomic_DNA"/>
</dbReference>
<dbReference type="Proteomes" id="UP001172457">
    <property type="component" value="Chromosome 6"/>
</dbReference>
<protein>
    <submittedName>
        <fullName evidence="1">Uncharacterized protein</fullName>
    </submittedName>
</protein>
<accession>A0AA38W0M7</accession>
<gene>
    <name evidence="1" type="ORF">OSB04_024439</name>
</gene>
<dbReference type="AlphaFoldDB" id="A0AA38W0M7"/>
<comment type="caution">
    <text evidence="1">The sequence shown here is derived from an EMBL/GenBank/DDBJ whole genome shotgun (WGS) entry which is preliminary data.</text>
</comment>
<sequence length="92" mass="10718">MVGIDPNVISHKLNMDPTFKPIKQKRRKFAPERNKVINDEVDNLLKTGKIREVKYPKWLANDRWVYTPLNLTASVRVESSNTYGKYGIEQKS</sequence>
<dbReference type="SUPFAM" id="SSF56672">
    <property type="entry name" value="DNA/RNA polymerases"/>
    <property type="match status" value="1"/>
</dbReference>
<evidence type="ECO:0000313" key="2">
    <source>
        <dbReference type="Proteomes" id="UP001172457"/>
    </source>
</evidence>
<dbReference type="Gene3D" id="3.10.10.10">
    <property type="entry name" value="HIV Type 1 Reverse Transcriptase, subunit A, domain 1"/>
    <property type="match status" value="1"/>
</dbReference>
<name>A0AA38W0M7_9ASTR</name>